<evidence type="ECO:0000313" key="2">
    <source>
        <dbReference type="EMBL" id="WHS67525.1"/>
    </source>
</evidence>
<accession>A0ABY8SWU9</accession>
<dbReference type="SUPFAM" id="SSF53850">
    <property type="entry name" value="Periplasmic binding protein-like II"/>
    <property type="match status" value="1"/>
</dbReference>
<dbReference type="PIRSF" id="PIRSF017082">
    <property type="entry name" value="YflP"/>
    <property type="match status" value="1"/>
</dbReference>
<organism evidence="2 3">
    <name type="scientific">Comamonas resistens</name>
    <dbReference type="NCBI Taxonomy" id="3046670"/>
    <lineage>
        <taxon>Bacteria</taxon>
        <taxon>Pseudomonadati</taxon>
        <taxon>Pseudomonadota</taxon>
        <taxon>Betaproteobacteria</taxon>
        <taxon>Burkholderiales</taxon>
        <taxon>Comamonadaceae</taxon>
        <taxon>Comamonas</taxon>
    </lineage>
</organism>
<evidence type="ECO:0000256" key="1">
    <source>
        <dbReference type="ARBA" id="ARBA00006987"/>
    </source>
</evidence>
<evidence type="ECO:0000313" key="3">
    <source>
        <dbReference type="Proteomes" id="UP001240697"/>
    </source>
</evidence>
<gene>
    <name evidence="2" type="ORF">QMY55_10620</name>
</gene>
<dbReference type="Gene3D" id="3.40.190.150">
    <property type="entry name" value="Bordetella uptake gene, domain 1"/>
    <property type="match status" value="1"/>
</dbReference>
<reference evidence="2 3" key="1">
    <citation type="submission" date="2023-05" db="EMBL/GenBank/DDBJ databases">
        <authorList>
            <person name="Yin Y."/>
            <person name="Lu Z."/>
        </authorList>
    </citation>
    <scope>NUCLEOTIDE SEQUENCE [LARGE SCALE GENOMIC DNA]</scope>
    <source>
        <strain evidence="2 3">ZM22</strain>
    </source>
</reference>
<dbReference type="EMBL" id="CP125947">
    <property type="protein sequence ID" value="WHS67525.1"/>
    <property type="molecule type" value="Genomic_DNA"/>
</dbReference>
<dbReference type="CDD" id="cd07012">
    <property type="entry name" value="PBP2_Bug_TTT"/>
    <property type="match status" value="1"/>
</dbReference>
<dbReference type="InterPro" id="IPR042100">
    <property type="entry name" value="Bug_dom1"/>
</dbReference>
<dbReference type="InterPro" id="IPR005064">
    <property type="entry name" value="BUG"/>
</dbReference>
<dbReference type="PANTHER" id="PTHR42928">
    <property type="entry name" value="TRICARBOXYLATE-BINDING PROTEIN"/>
    <property type="match status" value="1"/>
</dbReference>
<dbReference type="PANTHER" id="PTHR42928:SF5">
    <property type="entry name" value="BLR1237 PROTEIN"/>
    <property type="match status" value="1"/>
</dbReference>
<name>A0ABY8SWU9_9BURK</name>
<dbReference type="Proteomes" id="UP001240697">
    <property type="component" value="Chromosome"/>
</dbReference>
<keyword evidence="3" id="KW-1185">Reference proteome</keyword>
<proteinExistence type="inferred from homology"/>
<protein>
    <submittedName>
        <fullName evidence="2">Tripartite tricarboxylate transporter substrate binding protein</fullName>
    </submittedName>
</protein>
<dbReference type="RefSeq" id="WP_283488551.1">
    <property type="nucleotide sequence ID" value="NZ_CP125947.1"/>
</dbReference>
<comment type="similarity">
    <text evidence="1">Belongs to the UPF0065 (bug) family.</text>
</comment>
<sequence>MSKAVKFHFPDNAAARRFSRPETRSAVQAGPLSIAIKKLTQELRGCAAALGLGLLASSAAQAQAPAQDWPSKPLRIVVPAPPGGISDGVARLVAEHLQSNLGQPVIVDNKPGGSAVIAERAVMNAPADWHTMMIAPSSIWTDFPLTVKTPFDVQKTFTYVSDVASMVHILVVNNRFAPNKIQEVLDLARQSKDPINVANLSPGTRSDLLGELLSEKSGRKITIVPYKGSAPAIVDLLGNQVQMTFEVVTNAAPLVKAGKLKALGVVSPTRSRLLPDVPSFAEQNMSDFVMPDASVGLFVLSGTPPAVVKKVRQEMERITQSAKFQSQLKAQGFDAPQPSTQQELQQKMLTTVEQNRKILGKLRIASN</sequence>
<dbReference type="Pfam" id="PF03401">
    <property type="entry name" value="TctC"/>
    <property type="match status" value="1"/>
</dbReference>
<dbReference type="Gene3D" id="3.40.190.10">
    <property type="entry name" value="Periplasmic binding protein-like II"/>
    <property type="match status" value="1"/>
</dbReference>